<name>A0A6P3EYQ7_OCTDE</name>
<sequence>MKFHLFFFILLFGVTVLPAKRRYPEYGSLDLRKECQRSKGVCRALCLQNEIRVTFCIRPGSQCCMSSSG</sequence>
<evidence type="ECO:0000313" key="9">
    <source>
        <dbReference type="RefSeq" id="XP_004628370.1"/>
    </source>
</evidence>
<organism evidence="8 9">
    <name type="scientific">Octodon degus</name>
    <name type="common">Degu</name>
    <name type="synonym">Sciurus degus</name>
    <dbReference type="NCBI Taxonomy" id="10160"/>
    <lineage>
        <taxon>Eukaryota</taxon>
        <taxon>Metazoa</taxon>
        <taxon>Chordata</taxon>
        <taxon>Craniata</taxon>
        <taxon>Vertebrata</taxon>
        <taxon>Euteleostomi</taxon>
        <taxon>Mammalia</taxon>
        <taxon>Eutheria</taxon>
        <taxon>Euarchontoglires</taxon>
        <taxon>Glires</taxon>
        <taxon>Rodentia</taxon>
        <taxon>Hystricomorpha</taxon>
        <taxon>Octodontidae</taxon>
        <taxon>Octodon</taxon>
    </lineage>
</organism>
<dbReference type="InterPro" id="IPR025933">
    <property type="entry name" value="Beta_defensin_dom"/>
</dbReference>
<feature type="domain" description="Beta-defensin" evidence="7">
    <location>
        <begin position="34"/>
        <end position="64"/>
    </location>
</feature>
<accession>A0A6P3EYQ7</accession>
<comment type="function">
    <text evidence="6">Has antibacterial activity.</text>
</comment>
<dbReference type="GO" id="GO:0042742">
    <property type="term" value="P:defense response to bacterium"/>
    <property type="evidence" value="ECO:0007669"/>
    <property type="project" value="UniProtKB-UniRule"/>
</dbReference>
<feature type="chain" id="PRO_5028503706" description="Beta-defensin" evidence="6">
    <location>
        <begin position="20"/>
        <end position="69"/>
    </location>
</feature>
<evidence type="ECO:0000256" key="6">
    <source>
        <dbReference type="RuleBase" id="RU231113"/>
    </source>
</evidence>
<gene>
    <name evidence="9" type="primary">Defb110</name>
</gene>
<keyword evidence="5" id="KW-1015">Disulfide bond</keyword>
<keyword evidence="8" id="KW-1185">Reference proteome</keyword>
<dbReference type="InParanoid" id="A0A6P3EYQ7"/>
<protein>
    <recommendedName>
        <fullName evidence="6">Beta-defensin</fullName>
    </recommendedName>
</protein>
<dbReference type="GO" id="GO:0005576">
    <property type="term" value="C:extracellular region"/>
    <property type="evidence" value="ECO:0007669"/>
    <property type="project" value="UniProtKB-SubCell"/>
</dbReference>
<evidence type="ECO:0000256" key="5">
    <source>
        <dbReference type="ARBA" id="ARBA00023157"/>
    </source>
</evidence>
<keyword evidence="6" id="KW-0929">Antimicrobial</keyword>
<evidence type="ECO:0000256" key="3">
    <source>
        <dbReference type="ARBA" id="ARBA00022525"/>
    </source>
</evidence>
<comment type="subcellular location">
    <subcellularLocation>
        <location evidence="1 6">Secreted</location>
    </subcellularLocation>
</comment>
<comment type="similarity">
    <text evidence="2 6">Belongs to the beta-defensin family.</text>
</comment>
<dbReference type="Pfam" id="PF13841">
    <property type="entry name" value="Defensin_beta_2"/>
    <property type="match status" value="1"/>
</dbReference>
<keyword evidence="3 6" id="KW-0964">Secreted</keyword>
<dbReference type="FunCoup" id="A0A6P3EYQ7">
    <property type="interactions" value="1"/>
</dbReference>
<keyword evidence="4 6" id="KW-0732">Signal</keyword>
<dbReference type="CTD" id="245913"/>
<dbReference type="OrthoDB" id="9827999at2759"/>
<dbReference type="RefSeq" id="XP_004628370.1">
    <property type="nucleotide sequence ID" value="XM_004628313.2"/>
</dbReference>
<feature type="signal peptide" evidence="6">
    <location>
        <begin position="1"/>
        <end position="19"/>
    </location>
</feature>
<keyword evidence="6" id="KW-0211">Defensin</keyword>
<dbReference type="AlphaFoldDB" id="A0A6P3EYQ7"/>
<evidence type="ECO:0000256" key="1">
    <source>
        <dbReference type="ARBA" id="ARBA00004613"/>
    </source>
</evidence>
<dbReference type="Proteomes" id="UP000515203">
    <property type="component" value="Unplaced"/>
</dbReference>
<keyword evidence="6" id="KW-0044">Antibiotic</keyword>
<evidence type="ECO:0000256" key="4">
    <source>
        <dbReference type="ARBA" id="ARBA00022729"/>
    </source>
</evidence>
<evidence type="ECO:0000259" key="7">
    <source>
        <dbReference type="Pfam" id="PF13841"/>
    </source>
</evidence>
<evidence type="ECO:0000256" key="2">
    <source>
        <dbReference type="ARBA" id="ARBA00007371"/>
    </source>
</evidence>
<dbReference type="GO" id="GO:0045087">
    <property type="term" value="P:innate immune response"/>
    <property type="evidence" value="ECO:0007669"/>
    <property type="project" value="InterPro"/>
</dbReference>
<reference evidence="9" key="1">
    <citation type="submission" date="2025-08" db="UniProtKB">
        <authorList>
            <consortium name="RefSeq"/>
        </authorList>
    </citation>
    <scope>IDENTIFICATION</scope>
</reference>
<evidence type="ECO:0000313" key="8">
    <source>
        <dbReference type="Proteomes" id="UP000515203"/>
    </source>
</evidence>
<proteinExistence type="inferred from homology"/>
<dbReference type="GeneID" id="101576989"/>